<protein>
    <submittedName>
        <fullName evidence="1">Uncharacterized protein</fullName>
    </submittedName>
</protein>
<dbReference type="EMBL" id="SJTG01000005">
    <property type="protein sequence ID" value="TCI06826.1"/>
    <property type="molecule type" value="Genomic_DNA"/>
</dbReference>
<keyword evidence="2" id="KW-1185">Reference proteome</keyword>
<dbReference type="RefSeq" id="WP_131411636.1">
    <property type="nucleotide sequence ID" value="NZ_SJTG01000005.1"/>
</dbReference>
<evidence type="ECO:0000313" key="2">
    <source>
        <dbReference type="Proteomes" id="UP000291822"/>
    </source>
</evidence>
<organism evidence="1 2">
    <name type="scientific">Dyella soli</name>
    <dbReference type="NCBI Taxonomy" id="522319"/>
    <lineage>
        <taxon>Bacteria</taxon>
        <taxon>Pseudomonadati</taxon>
        <taxon>Pseudomonadota</taxon>
        <taxon>Gammaproteobacteria</taxon>
        <taxon>Lysobacterales</taxon>
        <taxon>Rhodanobacteraceae</taxon>
        <taxon>Dyella</taxon>
    </lineage>
</organism>
<proteinExistence type="predicted"/>
<dbReference type="AlphaFoldDB" id="A0A4R0YF13"/>
<name>A0A4R0YF13_9GAMM</name>
<comment type="caution">
    <text evidence="1">The sequence shown here is derived from an EMBL/GenBank/DDBJ whole genome shotgun (WGS) entry which is preliminary data.</text>
</comment>
<evidence type="ECO:0000313" key="1">
    <source>
        <dbReference type="EMBL" id="TCI06826.1"/>
    </source>
</evidence>
<dbReference type="Proteomes" id="UP000291822">
    <property type="component" value="Unassembled WGS sequence"/>
</dbReference>
<gene>
    <name evidence="1" type="ORF">EZM97_29795</name>
</gene>
<accession>A0A4R0YF13</accession>
<reference evidence="1 2" key="1">
    <citation type="submission" date="2019-02" db="EMBL/GenBank/DDBJ databases">
        <title>Dyella amyloliquefaciens sp. nov., isolated from forest soil.</title>
        <authorList>
            <person name="Gao Z.-H."/>
            <person name="Qiu L.-H."/>
        </authorList>
    </citation>
    <scope>NUCLEOTIDE SEQUENCE [LARGE SCALE GENOMIC DNA]</scope>
    <source>
        <strain evidence="1 2">KACC 12747</strain>
    </source>
</reference>
<sequence>MWLFTRENLRRWTVHPAIEPDWIQEWMAGVPLDTPPLTERAAFALTRLFHLEGCSAENAVLIAACSITAATNGWEQVCTLVGIPPDETKWPDFRRPDSDAIAAYFEDWFDATVGPDDDTDAYIERLKLAQMQQLKDHEGWGLAAVLAQVTGPKVMRSRRDYSES</sequence>